<dbReference type="Proteomes" id="UP001281147">
    <property type="component" value="Unassembled WGS sequence"/>
</dbReference>
<organism evidence="1 2">
    <name type="scientific">Vermiconidia calcicola</name>
    <dbReference type="NCBI Taxonomy" id="1690605"/>
    <lineage>
        <taxon>Eukaryota</taxon>
        <taxon>Fungi</taxon>
        <taxon>Dikarya</taxon>
        <taxon>Ascomycota</taxon>
        <taxon>Pezizomycotina</taxon>
        <taxon>Dothideomycetes</taxon>
        <taxon>Dothideomycetidae</taxon>
        <taxon>Mycosphaerellales</taxon>
        <taxon>Extremaceae</taxon>
        <taxon>Vermiconidia</taxon>
    </lineage>
</organism>
<comment type="caution">
    <text evidence="1">The sequence shown here is derived from an EMBL/GenBank/DDBJ whole genome shotgun (WGS) entry which is preliminary data.</text>
</comment>
<dbReference type="EMBL" id="JAUTXU010000045">
    <property type="protein sequence ID" value="KAK3716052.1"/>
    <property type="molecule type" value="Genomic_DNA"/>
</dbReference>
<keyword evidence="2" id="KW-1185">Reference proteome</keyword>
<evidence type="ECO:0000313" key="1">
    <source>
        <dbReference type="EMBL" id="KAK3716052.1"/>
    </source>
</evidence>
<gene>
    <name evidence="1" type="ORF">LTR37_006782</name>
</gene>
<evidence type="ECO:0000313" key="2">
    <source>
        <dbReference type="Proteomes" id="UP001281147"/>
    </source>
</evidence>
<reference evidence="1" key="1">
    <citation type="submission" date="2023-07" db="EMBL/GenBank/DDBJ databases">
        <title>Black Yeasts Isolated from many extreme environments.</title>
        <authorList>
            <person name="Coleine C."/>
            <person name="Stajich J.E."/>
            <person name="Selbmann L."/>
        </authorList>
    </citation>
    <scope>NUCLEOTIDE SEQUENCE</scope>
    <source>
        <strain evidence="1">CCFEE 5714</strain>
    </source>
</reference>
<name>A0ACC3NGR9_9PEZI</name>
<proteinExistence type="predicted"/>
<accession>A0ACC3NGR9</accession>
<sequence>MNGFADKGLDEDRFGGDAKSPINAVKAFDAFPKVKANYTERTNNGGVWTVVLVIASVMLTFSELKRWWVGDTTHTFSVEQGVGHDLQINMDVVVAMKCDDLHVNLQDASGDRILAGTALKKDPTAWAQWAHGKGKLRASRQERMISSGSSAGSEEYRERRTGEYREEDVHDYLGAAKRSKKFSKTPKLSRGLQADSCRIFGSMHTNKVQGDFHITARGHGYMEFAPHLDHSYQTAATTDDHFYKYQYYLSVVPTIYTTDSKALRRIDKYSESPSSGSDGLDQHPKRYSRNTVFTNQYAVTEQSHPVFENQVPGVFVKFDIEPILLTIAEEWSSVPALFIRLVNVVSGVLVAGGWLFQLTEWSKEYRQTRRRTTTTDSILSPIDTSREKSNGGYDISSSLSAVSQAGYSALKSPLSAVGNAVGDRKGF</sequence>
<protein>
    <submittedName>
        <fullName evidence="1">Uncharacterized protein</fullName>
    </submittedName>
</protein>